<organism evidence="2 3">
    <name type="scientific">Cylicocyclus nassatus</name>
    <name type="common">Nematode worm</name>
    <dbReference type="NCBI Taxonomy" id="53992"/>
    <lineage>
        <taxon>Eukaryota</taxon>
        <taxon>Metazoa</taxon>
        <taxon>Ecdysozoa</taxon>
        <taxon>Nematoda</taxon>
        <taxon>Chromadorea</taxon>
        <taxon>Rhabditida</taxon>
        <taxon>Rhabditina</taxon>
        <taxon>Rhabditomorpha</taxon>
        <taxon>Strongyloidea</taxon>
        <taxon>Strongylidae</taxon>
        <taxon>Cylicocyclus</taxon>
    </lineage>
</organism>
<name>A0AA36GQQ9_CYLNA</name>
<reference evidence="2" key="1">
    <citation type="submission" date="2023-07" db="EMBL/GenBank/DDBJ databases">
        <authorList>
            <consortium name="CYATHOMIX"/>
        </authorList>
    </citation>
    <scope>NUCLEOTIDE SEQUENCE</scope>
    <source>
        <strain evidence="2">N/A</strain>
    </source>
</reference>
<evidence type="ECO:0000313" key="3">
    <source>
        <dbReference type="Proteomes" id="UP001176961"/>
    </source>
</evidence>
<dbReference type="EMBL" id="CATQJL010000223">
    <property type="protein sequence ID" value="CAJ0596575.1"/>
    <property type="molecule type" value="Genomic_DNA"/>
</dbReference>
<sequence>MGQTSTSRTAEHNADKDLRATILSTFAENGIPTDMAALKYEYKAPKILLANGSRCERPGTYVVYHGAVAYKCVEDEVVARRGKRRVNFELLAAGDPTGITDLSTSTTESTDTATISTANADGSSSTWTTATNAGITTTNEEGSTPDNVDTTTVPGKVTDGPAPPTDAPMIPGVRSEQYEISGEVTVETQMAIYESQWATLAEKIQEKLEGRHVLFIEDIIVTLL</sequence>
<feature type="region of interest" description="Disordered" evidence="1">
    <location>
        <begin position="137"/>
        <end position="167"/>
    </location>
</feature>
<protein>
    <submittedName>
        <fullName evidence="2">Uncharacterized protein</fullName>
    </submittedName>
</protein>
<gene>
    <name evidence="2" type="ORF">CYNAS_LOCUS8558</name>
</gene>
<comment type="caution">
    <text evidence="2">The sequence shown here is derived from an EMBL/GenBank/DDBJ whole genome shotgun (WGS) entry which is preliminary data.</text>
</comment>
<dbReference type="AlphaFoldDB" id="A0AA36GQQ9"/>
<accession>A0AA36GQQ9</accession>
<dbReference type="Proteomes" id="UP001176961">
    <property type="component" value="Unassembled WGS sequence"/>
</dbReference>
<keyword evidence="3" id="KW-1185">Reference proteome</keyword>
<evidence type="ECO:0000313" key="2">
    <source>
        <dbReference type="EMBL" id="CAJ0596575.1"/>
    </source>
</evidence>
<evidence type="ECO:0000256" key="1">
    <source>
        <dbReference type="SAM" id="MobiDB-lite"/>
    </source>
</evidence>
<feature type="compositionally biased region" description="Polar residues" evidence="1">
    <location>
        <begin position="144"/>
        <end position="153"/>
    </location>
</feature>
<proteinExistence type="predicted"/>